<protein>
    <recommendedName>
        <fullName evidence="3">Transglycosylase SLT domain-containing protein</fullName>
    </recommendedName>
</protein>
<dbReference type="PANTHER" id="PTHR37423">
    <property type="entry name" value="SOLUBLE LYTIC MUREIN TRANSGLYCOSYLASE-RELATED"/>
    <property type="match status" value="1"/>
</dbReference>
<name>A0ABP8H9I6_9BACT</name>
<comment type="similarity">
    <text evidence="1">Belongs to the transglycosylase Slt family.</text>
</comment>
<dbReference type="Pfam" id="PF01464">
    <property type="entry name" value="SLT"/>
    <property type="match status" value="1"/>
</dbReference>
<comment type="caution">
    <text evidence="4">The sequence shown here is derived from an EMBL/GenBank/DDBJ whole genome shotgun (WGS) entry which is preliminary data.</text>
</comment>
<feature type="chain" id="PRO_5045549257" description="Transglycosylase SLT domain-containing protein" evidence="2">
    <location>
        <begin position="21"/>
        <end position="346"/>
    </location>
</feature>
<dbReference type="PANTHER" id="PTHR37423:SF2">
    <property type="entry name" value="MEMBRANE-BOUND LYTIC MUREIN TRANSGLYCOSYLASE C"/>
    <property type="match status" value="1"/>
</dbReference>
<feature type="domain" description="Transglycosylase SLT" evidence="3">
    <location>
        <begin position="108"/>
        <end position="210"/>
    </location>
</feature>
<evidence type="ECO:0000256" key="1">
    <source>
        <dbReference type="ARBA" id="ARBA00007734"/>
    </source>
</evidence>
<evidence type="ECO:0000259" key="3">
    <source>
        <dbReference type="Pfam" id="PF01464"/>
    </source>
</evidence>
<evidence type="ECO:0000313" key="4">
    <source>
        <dbReference type="EMBL" id="GAA4336145.1"/>
    </source>
</evidence>
<dbReference type="InterPro" id="IPR023346">
    <property type="entry name" value="Lysozyme-like_dom_sf"/>
</dbReference>
<gene>
    <name evidence="4" type="ORF">GCM10023184_31280</name>
</gene>
<reference evidence="5" key="1">
    <citation type="journal article" date="2019" name="Int. J. Syst. Evol. Microbiol.">
        <title>The Global Catalogue of Microorganisms (GCM) 10K type strain sequencing project: providing services to taxonomists for standard genome sequencing and annotation.</title>
        <authorList>
            <consortium name="The Broad Institute Genomics Platform"/>
            <consortium name="The Broad Institute Genome Sequencing Center for Infectious Disease"/>
            <person name="Wu L."/>
            <person name="Ma J."/>
        </authorList>
    </citation>
    <scope>NUCLEOTIDE SEQUENCE [LARGE SCALE GENOMIC DNA]</scope>
    <source>
        <strain evidence="5">JCM 17919</strain>
    </source>
</reference>
<evidence type="ECO:0000313" key="5">
    <source>
        <dbReference type="Proteomes" id="UP001501725"/>
    </source>
</evidence>
<dbReference type="EMBL" id="BAABGY010000009">
    <property type="protein sequence ID" value="GAA4336145.1"/>
    <property type="molecule type" value="Genomic_DNA"/>
</dbReference>
<evidence type="ECO:0000256" key="2">
    <source>
        <dbReference type="SAM" id="SignalP"/>
    </source>
</evidence>
<dbReference type="Proteomes" id="UP001501725">
    <property type="component" value="Unassembled WGS sequence"/>
</dbReference>
<accession>A0ABP8H9I6</accession>
<dbReference type="RefSeq" id="WP_345256695.1">
    <property type="nucleotide sequence ID" value="NZ_BAABGY010000009.1"/>
</dbReference>
<dbReference type="CDD" id="cd16894">
    <property type="entry name" value="MltD-like"/>
    <property type="match status" value="1"/>
</dbReference>
<dbReference type="SUPFAM" id="SSF53955">
    <property type="entry name" value="Lysozyme-like"/>
    <property type="match status" value="1"/>
</dbReference>
<keyword evidence="2" id="KW-0732">Signal</keyword>
<feature type="signal peptide" evidence="2">
    <location>
        <begin position="1"/>
        <end position="20"/>
    </location>
</feature>
<proteinExistence type="inferred from homology"/>
<keyword evidence="5" id="KW-1185">Reference proteome</keyword>
<dbReference type="InterPro" id="IPR008258">
    <property type="entry name" value="Transglycosylase_SLT_dom_1"/>
</dbReference>
<dbReference type="Gene3D" id="1.10.530.10">
    <property type="match status" value="1"/>
</dbReference>
<organism evidence="4 5">
    <name type="scientific">Flaviaesturariibacter amylovorans</name>
    <dbReference type="NCBI Taxonomy" id="1084520"/>
    <lineage>
        <taxon>Bacteria</taxon>
        <taxon>Pseudomonadati</taxon>
        <taxon>Bacteroidota</taxon>
        <taxon>Chitinophagia</taxon>
        <taxon>Chitinophagales</taxon>
        <taxon>Chitinophagaceae</taxon>
        <taxon>Flaviaestuariibacter</taxon>
    </lineage>
</organism>
<sequence>MKKLLLLTTLPLATFLSSFAGMQGGSTERPLNDSTIKKDLPADPKAGFRDLFQGASAESDAYNVQLNPKAVSFVEDYIDVYTKKLNNMKSWGKPYFDLIDGVLGAHNLPTELKYLAVIESELKTSATSWVGAAGPWQFMPQTARELGLRVTRKTDERRDYKKSTVAAARYLKSLYSEFNDWLLVIAAYNGGPGNVNQAIRKSGSRNFWELQYHLPAESRNHVKKFIATHYIMEGDGSVTTMTKSERAVHANYTSGFTPAATTAAVSASGDVATERISGKFNGTVLAQMIGMDLGTFNRLNPSFDKQMAQSGTYELRLPADKMQAFQANKFGILEQSVKVALTLAGR</sequence>